<proteinExistence type="predicted"/>
<accession>A0A2S6ZC09</accession>
<evidence type="ECO:0000256" key="1">
    <source>
        <dbReference type="SAM" id="MobiDB-lite"/>
    </source>
</evidence>
<evidence type="ECO:0000313" key="3">
    <source>
        <dbReference type="EMBL" id="PPT86766.1"/>
    </source>
</evidence>
<dbReference type="AlphaFoldDB" id="A0A2S6ZC09"/>
<dbReference type="EMBL" id="MIGX01000100">
    <property type="protein sequence ID" value="PPT86766.1"/>
    <property type="molecule type" value="Genomic_DNA"/>
</dbReference>
<feature type="domain" description="X-Tfes XVIPCD" evidence="2">
    <location>
        <begin position="66"/>
        <end position="169"/>
    </location>
</feature>
<comment type="caution">
    <text evidence="3">The sequence shown here is derived from an EMBL/GenBank/DDBJ whole genome shotgun (WGS) entry which is preliminary data.</text>
</comment>
<feature type="compositionally biased region" description="Low complexity" evidence="1">
    <location>
        <begin position="177"/>
        <end position="187"/>
    </location>
</feature>
<evidence type="ECO:0000313" key="4">
    <source>
        <dbReference type="Proteomes" id="UP000239898"/>
    </source>
</evidence>
<evidence type="ECO:0000259" key="2">
    <source>
        <dbReference type="Pfam" id="PF20410"/>
    </source>
</evidence>
<dbReference type="Pfam" id="PF20410">
    <property type="entry name" value="X-Tfes_XVIPCD"/>
    <property type="match status" value="1"/>
</dbReference>
<protein>
    <recommendedName>
        <fullName evidence="2">X-Tfes XVIPCD domain-containing protein</fullName>
    </recommendedName>
</protein>
<feature type="compositionally biased region" description="Low complexity" evidence="1">
    <location>
        <begin position="51"/>
        <end position="64"/>
    </location>
</feature>
<sequence>MPDLVKTGAFAGAVLPSGSEAIQRHLNDTVLPSMDSRVVEREAAARQSISPPAQGPAAPHAADPSQPGHPDRALHRQITSAVQKLDAEHGRGWDESSARMTASLLVPAKREGLSRVDRVALNEPTAKLHAGRTAFVVQGEMKDPAHLRAAMPSDEALRTPQAQSFAQLESIDREQAQARAQQVQNEALAQNQAPAISR</sequence>
<reference evidence="3 4" key="1">
    <citation type="submission" date="2016-08" db="EMBL/GenBank/DDBJ databases">
        <title>Evolution of the type three secretion system and type three effector repertoires in Xanthomonas.</title>
        <authorList>
            <person name="Merda D."/>
            <person name="Briand M."/>
            <person name="Bosis E."/>
            <person name="Rousseau C."/>
            <person name="Portier P."/>
            <person name="Jacques M.-A."/>
            <person name="Fischer-Le Saux M."/>
        </authorList>
    </citation>
    <scope>NUCLEOTIDE SEQUENCE [LARGE SCALE GENOMIC DNA]</scope>
    <source>
        <strain evidence="3 4">CFBP 4691</strain>
    </source>
</reference>
<keyword evidence="4" id="KW-1185">Reference proteome</keyword>
<feature type="region of interest" description="Disordered" evidence="1">
    <location>
        <begin position="33"/>
        <end position="73"/>
    </location>
</feature>
<dbReference type="Proteomes" id="UP000239898">
    <property type="component" value="Unassembled WGS sequence"/>
</dbReference>
<name>A0A2S6ZC09_9XANT</name>
<organism evidence="3 4">
    <name type="scientific">Xanthomonas theicola</name>
    <dbReference type="NCBI Taxonomy" id="56464"/>
    <lineage>
        <taxon>Bacteria</taxon>
        <taxon>Pseudomonadati</taxon>
        <taxon>Pseudomonadota</taxon>
        <taxon>Gammaproteobacteria</taxon>
        <taxon>Lysobacterales</taxon>
        <taxon>Lysobacteraceae</taxon>
        <taxon>Xanthomonas</taxon>
    </lineage>
</organism>
<dbReference type="InterPro" id="IPR046519">
    <property type="entry name" value="X-Tfes_XVIPCD"/>
</dbReference>
<dbReference type="OrthoDB" id="6007544at2"/>
<feature type="region of interest" description="Disordered" evidence="1">
    <location>
        <begin position="176"/>
        <end position="198"/>
    </location>
</feature>
<gene>
    <name evidence="3" type="ORF">XthCFBP4691_15925</name>
</gene>
<feature type="compositionally biased region" description="Polar residues" evidence="1">
    <location>
        <begin position="188"/>
        <end position="198"/>
    </location>
</feature>